<keyword evidence="5 13" id="KW-0028">Amino-acid biosynthesis</keyword>
<evidence type="ECO:0000256" key="6">
    <source>
        <dbReference type="ARBA" id="ARBA00022679"/>
    </source>
</evidence>
<dbReference type="UniPathway" id="UPA00050">
    <property type="reaction ID" value="UER00064"/>
</dbReference>
<comment type="catalytic activity">
    <reaction evidence="11 13">
        <text>L-homoserine + ATP = O-phospho-L-homoserine + ADP + H(+)</text>
        <dbReference type="Rhea" id="RHEA:13985"/>
        <dbReference type="ChEBI" id="CHEBI:15378"/>
        <dbReference type="ChEBI" id="CHEBI:30616"/>
        <dbReference type="ChEBI" id="CHEBI:57476"/>
        <dbReference type="ChEBI" id="CHEBI:57590"/>
        <dbReference type="ChEBI" id="CHEBI:456216"/>
        <dbReference type="EC" id="2.7.1.39"/>
    </reaction>
</comment>
<dbReference type="Gene3D" id="3.30.70.890">
    <property type="entry name" value="GHMP kinase, C-terminal domain"/>
    <property type="match status" value="1"/>
</dbReference>
<protein>
    <recommendedName>
        <fullName evidence="4 13">Homoserine kinase</fullName>
        <shortName evidence="13">HK</shortName>
        <shortName evidence="13">HSK</shortName>
        <ecNumber evidence="3 13">2.7.1.39</ecNumber>
    </recommendedName>
</protein>
<keyword evidence="8 13" id="KW-0547">Nucleotide-binding</keyword>
<comment type="subcellular location">
    <subcellularLocation>
        <location evidence="13">Cytoplasm</location>
    </subcellularLocation>
</comment>
<evidence type="ECO:0000259" key="14">
    <source>
        <dbReference type="Pfam" id="PF00288"/>
    </source>
</evidence>
<dbReference type="HAMAP" id="MF_00384">
    <property type="entry name" value="Homoser_kinase"/>
    <property type="match status" value="1"/>
</dbReference>
<dbReference type="GO" id="GO:0005524">
    <property type="term" value="F:ATP binding"/>
    <property type="evidence" value="ECO:0007669"/>
    <property type="project" value="UniProtKB-UniRule"/>
</dbReference>
<dbReference type="PRINTS" id="PR00958">
    <property type="entry name" value="HOMSERKINASE"/>
</dbReference>
<comment type="caution">
    <text evidence="16">The sequence shown here is derived from an EMBL/GenBank/DDBJ whole genome shotgun (WGS) entry which is preliminary data.</text>
</comment>
<evidence type="ECO:0000256" key="9">
    <source>
        <dbReference type="ARBA" id="ARBA00022777"/>
    </source>
</evidence>
<keyword evidence="17" id="KW-1185">Reference proteome</keyword>
<dbReference type="GO" id="GO:0009088">
    <property type="term" value="P:threonine biosynthetic process"/>
    <property type="evidence" value="ECO:0007669"/>
    <property type="project" value="UniProtKB-UniRule"/>
</dbReference>
<dbReference type="InterPro" id="IPR006204">
    <property type="entry name" value="GHMP_kinase_N_dom"/>
</dbReference>
<dbReference type="OrthoDB" id="9769912at2"/>
<evidence type="ECO:0000256" key="5">
    <source>
        <dbReference type="ARBA" id="ARBA00022605"/>
    </source>
</evidence>
<dbReference type="InterPro" id="IPR006203">
    <property type="entry name" value="GHMP_knse_ATP-bd_CS"/>
</dbReference>
<gene>
    <name evidence="13" type="primary">thrB</name>
    <name evidence="16" type="ORF">KR50_20340</name>
</gene>
<feature type="domain" description="GHMP kinase N-terminal" evidence="14">
    <location>
        <begin position="60"/>
        <end position="142"/>
    </location>
</feature>
<dbReference type="PATRIC" id="fig|220754.4.peg.2055"/>
<dbReference type="InterPro" id="IPR014721">
    <property type="entry name" value="Ribsml_uS5_D2-typ_fold_subgr"/>
</dbReference>
<accession>A0A0C2VG52</accession>
<dbReference type="InterPro" id="IPR020568">
    <property type="entry name" value="Ribosomal_Su5_D2-typ_SF"/>
</dbReference>
<dbReference type="PIRSF" id="PIRSF000676">
    <property type="entry name" value="Homoser_kin"/>
    <property type="match status" value="1"/>
</dbReference>
<evidence type="ECO:0000256" key="1">
    <source>
        <dbReference type="ARBA" id="ARBA00005015"/>
    </source>
</evidence>
<evidence type="ECO:0000313" key="16">
    <source>
        <dbReference type="EMBL" id="KIL47867.1"/>
    </source>
</evidence>
<dbReference type="SUPFAM" id="SSF54211">
    <property type="entry name" value="Ribosomal protein S5 domain 2-like"/>
    <property type="match status" value="1"/>
</dbReference>
<evidence type="ECO:0000256" key="12">
    <source>
        <dbReference type="ARBA" id="ARBA00049954"/>
    </source>
</evidence>
<dbReference type="NCBIfam" id="TIGR00191">
    <property type="entry name" value="thrB"/>
    <property type="match status" value="1"/>
</dbReference>
<comment type="pathway">
    <text evidence="1 13">Amino-acid biosynthesis; L-threonine biosynthesis; L-threonine from L-aspartate: step 4/5.</text>
</comment>
<evidence type="ECO:0000256" key="10">
    <source>
        <dbReference type="ARBA" id="ARBA00022840"/>
    </source>
</evidence>
<dbReference type="PANTHER" id="PTHR20861">
    <property type="entry name" value="HOMOSERINE/4-DIPHOSPHOCYTIDYL-2-C-METHYL-D-ERYTHRITOL KINASE"/>
    <property type="match status" value="1"/>
</dbReference>
<keyword evidence="10 13" id="KW-0067">ATP-binding</keyword>
<dbReference type="InterPro" id="IPR000870">
    <property type="entry name" value="Homoserine_kinase"/>
</dbReference>
<sequence>MTFSPFQVHVPATTANLGPGFDSIGAALNIHQNTVVTPSSKWTIQYEEDSHRSLPTDESNLILSTIRKVEQHFNVKAPAASLSVASQIPLSRGMGSSAAAIVTAIDIADSLLSLSLTDAEKITMACEIEGHPDNVSAAVLGGITVSRWTNKKLDSMKIQTNEVDVLLLVPSHELTTVDARKSIPDSISHSSAVRSSAAANLMIAALLNKDWNMAGKMMEQDEYHEPYRVQWIDSFYQIRTEAGKLGAYATTISGAGPAITIFCGKNDVNNISSKMNKAFPHYSCVLTSITSTGSAISPVYLKENV</sequence>
<dbReference type="AlphaFoldDB" id="A0A0C2VG52"/>
<dbReference type="InterPro" id="IPR036554">
    <property type="entry name" value="GHMP_kinase_C_sf"/>
</dbReference>
<evidence type="ECO:0000313" key="17">
    <source>
        <dbReference type="Proteomes" id="UP000031972"/>
    </source>
</evidence>
<keyword evidence="9 13" id="KW-0418">Kinase</keyword>
<name>A0A0C2VG52_9BACL</name>
<dbReference type="Gene3D" id="3.30.230.10">
    <property type="match status" value="1"/>
</dbReference>
<dbReference type="RefSeq" id="WP_052476935.1">
    <property type="nucleotide sequence ID" value="NZ_JXRR01000014.1"/>
</dbReference>
<dbReference type="GO" id="GO:0005737">
    <property type="term" value="C:cytoplasm"/>
    <property type="evidence" value="ECO:0007669"/>
    <property type="project" value="UniProtKB-SubCell"/>
</dbReference>
<evidence type="ECO:0000259" key="15">
    <source>
        <dbReference type="Pfam" id="PF08544"/>
    </source>
</evidence>
<reference evidence="16 17" key="1">
    <citation type="submission" date="2015-01" db="EMBL/GenBank/DDBJ databases">
        <title>Jeotgalibacillus campisalis genome sequencing.</title>
        <authorList>
            <person name="Goh K.M."/>
            <person name="Chan K.-G."/>
            <person name="Yaakop A.S."/>
            <person name="Ee R."/>
            <person name="Gan H.M."/>
            <person name="Chan C.S."/>
        </authorList>
    </citation>
    <scope>NUCLEOTIDE SEQUENCE [LARGE SCALE GENOMIC DNA]</scope>
    <source>
        <strain evidence="16 17">SF-57</strain>
    </source>
</reference>
<dbReference type="SUPFAM" id="SSF55060">
    <property type="entry name" value="GHMP Kinase, C-terminal domain"/>
    <property type="match status" value="1"/>
</dbReference>
<feature type="binding site" evidence="13">
    <location>
        <begin position="89"/>
        <end position="99"/>
    </location>
    <ligand>
        <name>ATP</name>
        <dbReference type="ChEBI" id="CHEBI:30616"/>
    </ligand>
</feature>
<dbReference type="PANTHER" id="PTHR20861:SF1">
    <property type="entry name" value="HOMOSERINE KINASE"/>
    <property type="match status" value="1"/>
</dbReference>
<feature type="domain" description="GHMP kinase C-terminal" evidence="15">
    <location>
        <begin position="202"/>
        <end position="280"/>
    </location>
</feature>
<comment type="function">
    <text evidence="12 13">Catalyzes the ATP-dependent phosphorylation of L-homoserine to L-homoserine phosphate.</text>
</comment>
<evidence type="ECO:0000256" key="3">
    <source>
        <dbReference type="ARBA" id="ARBA00012078"/>
    </source>
</evidence>
<dbReference type="EMBL" id="JXRR01000014">
    <property type="protein sequence ID" value="KIL47867.1"/>
    <property type="molecule type" value="Genomic_DNA"/>
</dbReference>
<proteinExistence type="inferred from homology"/>
<evidence type="ECO:0000256" key="4">
    <source>
        <dbReference type="ARBA" id="ARBA00017858"/>
    </source>
</evidence>
<dbReference type="EC" id="2.7.1.39" evidence="3 13"/>
<dbReference type="Pfam" id="PF00288">
    <property type="entry name" value="GHMP_kinases_N"/>
    <property type="match status" value="1"/>
</dbReference>
<dbReference type="InterPro" id="IPR013750">
    <property type="entry name" value="GHMP_kinase_C_dom"/>
</dbReference>
<evidence type="ECO:0000256" key="8">
    <source>
        <dbReference type="ARBA" id="ARBA00022741"/>
    </source>
</evidence>
<evidence type="ECO:0000256" key="13">
    <source>
        <dbReference type="HAMAP-Rule" id="MF_00384"/>
    </source>
</evidence>
<dbReference type="GO" id="GO:0004413">
    <property type="term" value="F:homoserine kinase activity"/>
    <property type="evidence" value="ECO:0007669"/>
    <property type="project" value="UniProtKB-UniRule"/>
</dbReference>
<dbReference type="Pfam" id="PF08544">
    <property type="entry name" value="GHMP_kinases_C"/>
    <property type="match status" value="1"/>
</dbReference>
<evidence type="ECO:0000256" key="11">
    <source>
        <dbReference type="ARBA" id="ARBA00049375"/>
    </source>
</evidence>
<dbReference type="Proteomes" id="UP000031972">
    <property type="component" value="Unassembled WGS sequence"/>
</dbReference>
<dbReference type="PROSITE" id="PS00627">
    <property type="entry name" value="GHMP_KINASES_ATP"/>
    <property type="match status" value="1"/>
</dbReference>
<keyword evidence="6 13" id="KW-0808">Transferase</keyword>
<keyword evidence="13" id="KW-0963">Cytoplasm</keyword>
<organism evidence="16 17">
    <name type="scientific">Jeotgalibacillus campisalis</name>
    <dbReference type="NCBI Taxonomy" id="220754"/>
    <lineage>
        <taxon>Bacteria</taxon>
        <taxon>Bacillati</taxon>
        <taxon>Bacillota</taxon>
        <taxon>Bacilli</taxon>
        <taxon>Bacillales</taxon>
        <taxon>Caryophanaceae</taxon>
        <taxon>Jeotgalibacillus</taxon>
    </lineage>
</organism>
<keyword evidence="7 13" id="KW-0791">Threonine biosynthesis</keyword>
<comment type="similarity">
    <text evidence="2 13">Belongs to the GHMP kinase family. Homoserine kinase subfamily.</text>
</comment>
<evidence type="ECO:0000256" key="7">
    <source>
        <dbReference type="ARBA" id="ARBA00022697"/>
    </source>
</evidence>
<evidence type="ECO:0000256" key="2">
    <source>
        <dbReference type="ARBA" id="ARBA00007370"/>
    </source>
</evidence>